<evidence type="ECO:0000256" key="1">
    <source>
        <dbReference type="ARBA" id="ARBA00022729"/>
    </source>
</evidence>
<dbReference type="EMBL" id="AP014680">
    <property type="protein sequence ID" value="BAP85485.1"/>
    <property type="molecule type" value="Genomic_DNA"/>
</dbReference>
<feature type="region of interest" description="Disordered" evidence="2">
    <location>
        <begin position="25"/>
        <end position="48"/>
    </location>
</feature>
<dbReference type="AlphaFoldDB" id="A0A0A1GU21"/>
<dbReference type="Proteomes" id="UP000031620">
    <property type="component" value="Chromosome"/>
</dbReference>
<evidence type="ECO:0000256" key="3">
    <source>
        <dbReference type="SAM" id="SignalP"/>
    </source>
</evidence>
<feature type="signal peptide" evidence="3">
    <location>
        <begin position="1"/>
        <end position="18"/>
    </location>
</feature>
<feature type="compositionally biased region" description="Low complexity" evidence="2">
    <location>
        <begin position="25"/>
        <end position="39"/>
    </location>
</feature>
<evidence type="ECO:0000313" key="6">
    <source>
        <dbReference type="Proteomes" id="UP000031620"/>
    </source>
</evidence>
<protein>
    <submittedName>
        <fullName evidence="5">Phage protein</fullName>
    </submittedName>
</protein>
<feature type="domain" description="DUF5067" evidence="4">
    <location>
        <begin position="50"/>
        <end position="176"/>
    </location>
</feature>
<name>A0A0A1GU21_9LACO</name>
<evidence type="ECO:0000313" key="5">
    <source>
        <dbReference type="EMBL" id="BAP85485.1"/>
    </source>
</evidence>
<proteinExistence type="predicted"/>
<dbReference type="KEGG" id="lho:LOOC260_109460"/>
<sequence length="190" mass="20680">MKKVITIGATILVGLSLAACGNSSDSSASSSEKAANKTTSKVKDSTSVPKDANHDWFFKNNIFYAGNETMTLTKSEVRDGAESGTKVLVIYNTILNNSKKEQDPSNFYMVVHAKQKTDTSNVQLDPGSIALDENSNDPLQTHEDNLNNSLLPGKQVDTVLMFTLKNTNKVTVEFSNSDFDTIGTKTYTVQ</sequence>
<dbReference type="PROSITE" id="PS51257">
    <property type="entry name" value="PROKAR_LIPOPROTEIN"/>
    <property type="match status" value="1"/>
</dbReference>
<gene>
    <name evidence="5" type="ORF">LOOC260_109460</name>
</gene>
<keyword evidence="1 3" id="KW-0732">Signal</keyword>
<dbReference type="InterPro" id="IPR031989">
    <property type="entry name" value="DUF5067"/>
</dbReference>
<dbReference type="Gene3D" id="2.60.40.1240">
    <property type="match status" value="1"/>
</dbReference>
<dbReference type="InterPro" id="IPR029050">
    <property type="entry name" value="Immunoprotect_excell_Ig-like"/>
</dbReference>
<evidence type="ECO:0000256" key="2">
    <source>
        <dbReference type="SAM" id="MobiDB-lite"/>
    </source>
</evidence>
<accession>A0A0A1GU21</accession>
<dbReference type="Pfam" id="PF16729">
    <property type="entry name" value="DUF5067"/>
    <property type="match status" value="1"/>
</dbReference>
<dbReference type="HOGENOM" id="CLU_1426346_0_0_9"/>
<dbReference type="STRING" id="1291742.LOOC260_109460"/>
<dbReference type="RefSeq" id="WP_041093380.1">
    <property type="nucleotide sequence ID" value="NZ_AP014680.1"/>
</dbReference>
<feature type="chain" id="PRO_5038660592" evidence="3">
    <location>
        <begin position="19"/>
        <end position="190"/>
    </location>
</feature>
<reference evidence="5 6" key="1">
    <citation type="submission" date="2014-11" db="EMBL/GenBank/DDBJ databases">
        <title>Complete genome sequence and analysis of Lactobacillus hokkaidonensis LOOC260T.</title>
        <authorList>
            <person name="Tanizawa Y."/>
            <person name="Tohno M."/>
            <person name="Kaminuma E."/>
            <person name="Nakamura Y."/>
            <person name="Arita M."/>
        </authorList>
    </citation>
    <scope>NUCLEOTIDE SEQUENCE [LARGE SCALE GENOMIC DNA]</scope>
    <source>
        <strain evidence="5 6">LOOC260</strain>
    </source>
</reference>
<evidence type="ECO:0000259" key="4">
    <source>
        <dbReference type="Pfam" id="PF16729"/>
    </source>
</evidence>
<organism evidence="5 6">
    <name type="scientific">Paucilactobacillus hokkaidonensis JCM 18461</name>
    <dbReference type="NCBI Taxonomy" id="1291742"/>
    <lineage>
        <taxon>Bacteria</taxon>
        <taxon>Bacillati</taxon>
        <taxon>Bacillota</taxon>
        <taxon>Bacilli</taxon>
        <taxon>Lactobacillales</taxon>
        <taxon>Lactobacillaceae</taxon>
        <taxon>Paucilactobacillus</taxon>
    </lineage>
</organism>